<reference evidence="1" key="1">
    <citation type="submission" date="2006-10" db="EMBL/GenBank/DDBJ databases">
        <title>Complete sequence of Solibacter usitatus Ellin6076.</title>
        <authorList>
            <consortium name="US DOE Joint Genome Institute"/>
            <person name="Copeland A."/>
            <person name="Lucas S."/>
            <person name="Lapidus A."/>
            <person name="Barry K."/>
            <person name="Detter J.C."/>
            <person name="Glavina del Rio T."/>
            <person name="Hammon N."/>
            <person name="Israni S."/>
            <person name="Dalin E."/>
            <person name="Tice H."/>
            <person name="Pitluck S."/>
            <person name="Thompson L.S."/>
            <person name="Brettin T."/>
            <person name="Bruce D."/>
            <person name="Han C."/>
            <person name="Tapia R."/>
            <person name="Gilna P."/>
            <person name="Schmutz J."/>
            <person name="Larimer F."/>
            <person name="Land M."/>
            <person name="Hauser L."/>
            <person name="Kyrpides N."/>
            <person name="Mikhailova N."/>
            <person name="Janssen P.H."/>
            <person name="Kuske C.R."/>
            <person name="Richardson P."/>
        </authorList>
    </citation>
    <scope>NUCLEOTIDE SEQUENCE</scope>
    <source>
        <strain evidence="1">Ellin6076</strain>
    </source>
</reference>
<name>Q01T21_SOLUE</name>
<sequence length="206" mass="23233">MSQTDQYRLCRDVVLTSHSQYPLDAQFFYGLRLNASDRHEELGRSDIAKHFQLPLVTLEFMTVGSVSNSLTAVFKQGVGNLMGNRIAQSASRPSWVVFDANVSISLWNGPGIADVRSRKDRDIHEAAQSNRIERRAGPALIHCFENDFSSPSEYGIEGIIVTSEQLHRRIRPATNSWPHAYTNVSRLGFQSSSLSPWKHSRHKMCC</sequence>
<evidence type="ECO:0000313" key="1">
    <source>
        <dbReference type="EMBL" id="ABJ87199.1"/>
    </source>
</evidence>
<dbReference type="InParanoid" id="Q01T21"/>
<dbReference type="EMBL" id="CP000473">
    <property type="protein sequence ID" value="ABJ87199.1"/>
    <property type="molecule type" value="Genomic_DNA"/>
</dbReference>
<dbReference type="AlphaFoldDB" id="Q01T21"/>
<accession>Q01T21</accession>
<dbReference type="HOGENOM" id="CLU_1331209_0_0_0"/>
<dbReference type="KEGG" id="sus:Acid_6273"/>
<organism evidence="1">
    <name type="scientific">Solibacter usitatus (strain Ellin6076)</name>
    <dbReference type="NCBI Taxonomy" id="234267"/>
    <lineage>
        <taxon>Bacteria</taxon>
        <taxon>Pseudomonadati</taxon>
        <taxon>Acidobacteriota</taxon>
        <taxon>Terriglobia</taxon>
        <taxon>Bryobacterales</taxon>
        <taxon>Solibacteraceae</taxon>
        <taxon>Candidatus Solibacter</taxon>
    </lineage>
</organism>
<dbReference type="STRING" id="234267.Acid_6273"/>
<gene>
    <name evidence="1" type="ordered locus">Acid_6273</name>
</gene>
<protein>
    <submittedName>
        <fullName evidence="1">Uncharacterized protein</fullName>
    </submittedName>
</protein>
<proteinExistence type="predicted"/>